<dbReference type="Pfam" id="PF06733">
    <property type="entry name" value="DEAD_2"/>
    <property type="match status" value="1"/>
</dbReference>
<dbReference type="GO" id="GO:0016818">
    <property type="term" value="F:hydrolase activity, acting on acid anhydrides, in phosphorus-containing anhydrides"/>
    <property type="evidence" value="ECO:0007669"/>
    <property type="project" value="InterPro"/>
</dbReference>
<dbReference type="InterPro" id="IPR006554">
    <property type="entry name" value="Helicase-like_DEXD_c2"/>
</dbReference>
<dbReference type="Gene3D" id="3.40.50.300">
    <property type="entry name" value="P-loop containing nucleotide triphosphate hydrolases"/>
    <property type="match status" value="3"/>
</dbReference>
<dbReference type="PROSITE" id="PS00690">
    <property type="entry name" value="DEAH_ATP_HELICASE"/>
    <property type="match status" value="1"/>
</dbReference>
<dbReference type="SMART" id="SM00488">
    <property type="entry name" value="DEXDc2"/>
    <property type="match status" value="1"/>
</dbReference>
<keyword evidence="4" id="KW-0347">Helicase</keyword>
<dbReference type="SUPFAM" id="SSF52540">
    <property type="entry name" value="P-loop containing nucleoside triphosphate hydrolases"/>
    <property type="match status" value="2"/>
</dbReference>
<dbReference type="InterPro" id="IPR010614">
    <property type="entry name" value="RAD3-like_helicase_DEAD"/>
</dbReference>
<reference evidence="11" key="1">
    <citation type="journal article" date="2012" name="Proc. Natl. Acad. Sci. U.S.A.">
        <title>Antigenic diversity is generated by distinct evolutionary mechanisms in African trypanosome species.</title>
        <authorList>
            <person name="Jackson A.P."/>
            <person name="Berry A."/>
            <person name="Aslett M."/>
            <person name="Allison H.C."/>
            <person name="Burton P."/>
            <person name="Vavrova-Anderson J."/>
            <person name="Brown R."/>
            <person name="Browne H."/>
            <person name="Corton N."/>
            <person name="Hauser H."/>
            <person name="Gamble J."/>
            <person name="Gilderthorp R."/>
            <person name="Marcello L."/>
            <person name="McQuillan J."/>
            <person name="Otto T.D."/>
            <person name="Quail M.A."/>
            <person name="Sanders M.J."/>
            <person name="van Tonder A."/>
            <person name="Ginger M.L."/>
            <person name="Field M.C."/>
            <person name="Barry J.D."/>
            <person name="Hertz-Fowler C."/>
            <person name="Berriman M."/>
        </authorList>
    </citation>
    <scope>NUCLEOTIDE SEQUENCE</scope>
    <source>
        <strain evidence="11">IL3000</strain>
    </source>
</reference>
<name>G0V1I7_TRYCI</name>
<dbReference type="GO" id="GO:1990918">
    <property type="term" value="P:double-strand break repair involved in meiotic recombination"/>
    <property type="evidence" value="ECO:0007669"/>
    <property type="project" value="TreeGrafter"/>
</dbReference>
<dbReference type="GO" id="GO:0006289">
    <property type="term" value="P:nucleotide-excision repair"/>
    <property type="evidence" value="ECO:0007669"/>
    <property type="project" value="TreeGrafter"/>
</dbReference>
<dbReference type="PANTHER" id="PTHR11472:SF47">
    <property type="entry name" value="FANCONI ANEMIA GROUP J PROTEIN"/>
    <property type="match status" value="1"/>
</dbReference>
<keyword evidence="5" id="KW-0067">ATP-binding</keyword>
<keyword evidence="3" id="KW-0378">Hydrolase</keyword>
<dbReference type="InterPro" id="IPR014013">
    <property type="entry name" value="Helic_SF1/SF2_ATP-bd_DinG/Rad3"/>
</dbReference>
<gene>
    <name evidence="11" type="ORF">TCIL3000_11_9750</name>
</gene>
<feature type="domain" description="Helicase ATP-binding" evidence="10">
    <location>
        <begin position="4"/>
        <end position="394"/>
    </location>
</feature>
<evidence type="ECO:0000256" key="2">
    <source>
        <dbReference type="ARBA" id="ARBA00022741"/>
    </source>
</evidence>
<protein>
    <submittedName>
        <fullName evidence="11">Uncharacterized protein TCIL3000_11_9750</fullName>
    </submittedName>
</protein>
<dbReference type="EMBL" id="HE575324">
    <property type="protein sequence ID" value="CCC95508.1"/>
    <property type="molecule type" value="Genomic_DNA"/>
</dbReference>
<dbReference type="PANTHER" id="PTHR11472">
    <property type="entry name" value="DNA REPAIR DEAD HELICASE RAD3/XP-D SUBFAMILY MEMBER"/>
    <property type="match status" value="1"/>
</dbReference>
<evidence type="ECO:0000256" key="4">
    <source>
        <dbReference type="ARBA" id="ARBA00022806"/>
    </source>
</evidence>
<evidence type="ECO:0000256" key="5">
    <source>
        <dbReference type="ARBA" id="ARBA00022840"/>
    </source>
</evidence>
<accession>G0V1I7</accession>
<evidence type="ECO:0000259" key="10">
    <source>
        <dbReference type="PROSITE" id="PS51193"/>
    </source>
</evidence>
<feature type="region of interest" description="Disordered" evidence="9">
    <location>
        <begin position="412"/>
        <end position="435"/>
    </location>
</feature>
<dbReference type="GO" id="GO:0003678">
    <property type="term" value="F:DNA helicase activity"/>
    <property type="evidence" value="ECO:0007669"/>
    <property type="project" value="InterPro"/>
</dbReference>
<dbReference type="InterPro" id="IPR002464">
    <property type="entry name" value="DNA/RNA_helicase_DEAH_CS"/>
</dbReference>
<keyword evidence="7" id="KW-0411">Iron-sulfur</keyword>
<dbReference type="InterPro" id="IPR045028">
    <property type="entry name" value="DinG/Rad3-like"/>
</dbReference>
<organism evidence="11">
    <name type="scientific">Trypanosoma congolense (strain IL3000)</name>
    <dbReference type="NCBI Taxonomy" id="1068625"/>
    <lineage>
        <taxon>Eukaryota</taxon>
        <taxon>Discoba</taxon>
        <taxon>Euglenozoa</taxon>
        <taxon>Kinetoplastea</taxon>
        <taxon>Metakinetoplastina</taxon>
        <taxon>Trypanosomatida</taxon>
        <taxon>Trypanosomatidae</taxon>
        <taxon>Trypanosoma</taxon>
        <taxon>Nannomonas</taxon>
    </lineage>
</organism>
<dbReference type="VEuPathDB" id="TriTrypDB:TcIL3000.11.9750"/>
<dbReference type="GO" id="GO:0005524">
    <property type="term" value="F:ATP binding"/>
    <property type="evidence" value="ECO:0007669"/>
    <property type="project" value="UniProtKB-KW"/>
</dbReference>
<dbReference type="GO" id="GO:0046872">
    <property type="term" value="F:metal ion binding"/>
    <property type="evidence" value="ECO:0007669"/>
    <property type="project" value="UniProtKB-KW"/>
</dbReference>
<evidence type="ECO:0000256" key="3">
    <source>
        <dbReference type="ARBA" id="ARBA00022801"/>
    </source>
</evidence>
<keyword evidence="1" id="KW-0479">Metal-binding</keyword>
<dbReference type="PROSITE" id="PS51193">
    <property type="entry name" value="HELICASE_ATP_BIND_2"/>
    <property type="match status" value="1"/>
</dbReference>
<dbReference type="AlphaFoldDB" id="G0V1I7"/>
<keyword evidence="6" id="KW-0408">Iron</keyword>
<dbReference type="InterPro" id="IPR027417">
    <property type="entry name" value="P-loop_NTPase"/>
</dbReference>
<dbReference type="GO" id="GO:0005634">
    <property type="term" value="C:nucleus"/>
    <property type="evidence" value="ECO:0007669"/>
    <property type="project" value="TreeGrafter"/>
</dbReference>
<evidence type="ECO:0000313" key="11">
    <source>
        <dbReference type="EMBL" id="CCC95508.1"/>
    </source>
</evidence>
<evidence type="ECO:0000256" key="8">
    <source>
        <dbReference type="ARBA" id="ARBA00023235"/>
    </source>
</evidence>
<dbReference type="SMART" id="SM00491">
    <property type="entry name" value="HELICc2"/>
    <property type="match status" value="1"/>
</dbReference>
<dbReference type="Pfam" id="PF13307">
    <property type="entry name" value="Helicase_C_2"/>
    <property type="match status" value="1"/>
</dbReference>
<dbReference type="GO" id="GO:0003677">
    <property type="term" value="F:DNA binding"/>
    <property type="evidence" value="ECO:0007669"/>
    <property type="project" value="InterPro"/>
</dbReference>
<evidence type="ECO:0000256" key="7">
    <source>
        <dbReference type="ARBA" id="ARBA00023014"/>
    </source>
</evidence>
<keyword evidence="2" id="KW-0547">Nucleotide-binding</keyword>
<dbReference type="GO" id="GO:0051536">
    <property type="term" value="F:iron-sulfur cluster binding"/>
    <property type="evidence" value="ECO:0007669"/>
    <property type="project" value="UniProtKB-KW"/>
</dbReference>
<evidence type="ECO:0000256" key="1">
    <source>
        <dbReference type="ARBA" id="ARBA00022723"/>
    </source>
</evidence>
<dbReference type="InterPro" id="IPR006555">
    <property type="entry name" value="ATP-dep_Helicase_C"/>
</dbReference>
<keyword evidence="8" id="KW-0413">Isomerase</keyword>
<evidence type="ECO:0000256" key="6">
    <source>
        <dbReference type="ARBA" id="ARBA00023004"/>
    </source>
</evidence>
<evidence type="ECO:0000256" key="9">
    <source>
        <dbReference type="SAM" id="MobiDB-lite"/>
    </source>
</evidence>
<proteinExistence type="predicted"/>
<sequence>MVESSSPYVMPFEPYAVQKDMMQTITTSLLSSSPHLPIAAVEIPTGCGKTLALLSSVLRYQAELEKLTPHELEQHFRKRRCGARIAEIAASADTVVQQTSWCQCDGRTPPTAELGLLRTDEGAVDDDSLWRVSSLFFKQFRPPSGKRLRVESDGKGASELSRQHRPPPCTIFYVTRTHSQLRQSVGELRKLRGLERLKMNILGSRKQYCINQHAMRAYASKALPAEGNNLGEVCDKLVSLGQCEAVHGYGVLGSRALTRPLNQGRSDKVWDIEDLVTEGVGMKCCPYYAARDLVFFAHINFATYQYLLDPLIRHECKMEPALKNHSIIIFDEAHNVSSVCQEALSMEMPLDALQLILSEIQPLINPADAPATLSYPREFKLTKWTLVQLFTLLYDVFNAALKFVELNDHTEDGLQQESASPGTWERSKTDTGDDAPISTFPGEVLASVVQRCIMNYTPQPPSRSSCQAGASNTGTAASRSGLEMFRQVYGIVMALGVTFNPFQFSVFCLSLMKRWILILRFMIQKPKAFAVAIIDSTSNKPLNAGVYGDTTTAHPGEGNRAVDGAVSSRWARKSIGIRCLDGSLTFHHLLGVAHRVVLASGTLAPFQQLGQDLGIPLGSMVTYEGLHVVREFQYRLRVLTHTSNATPLNCNYNSFRDPSFIDGLSENITALIEGVEIGGVLVFLPNYSVMKAVGSRLFAHFHDKLRQGGARGERCNVPRVFLESQSADDFPAVLAAFRSATSRGCAVLASVFRAKVSEGIDFADHMARLVICVGVPLQPLLSWTVQAQRRYSGEEWYVGDAMRAINQALGRCIRHYHDYGAMVLLDARFEQSSFKRQLSRWCRGELKVHSSLPPLLDDLQVFFCRFRDHDGRVRELVPKENFSNCAAAIGGGPLSPAEMQENMLTHAAEELLRHRTPSLYAVKSVNRPRVTTCSHRLSCTALKLLYEESGEVGDVTASELREALHLLEDEFAE</sequence>